<gene>
    <name evidence="2" type="ORF">P8936_11670</name>
</gene>
<proteinExistence type="predicted"/>
<dbReference type="RefSeq" id="WP_348269419.1">
    <property type="nucleotide sequence ID" value="NZ_CP121195.1"/>
</dbReference>
<dbReference type="EMBL" id="CP121195">
    <property type="protein sequence ID" value="XBH12355.1"/>
    <property type="molecule type" value="Genomic_DNA"/>
</dbReference>
<feature type="region of interest" description="Disordered" evidence="1">
    <location>
        <begin position="50"/>
        <end position="69"/>
    </location>
</feature>
<sequence length="69" mass="8162">MRIKKGDIIAYDEETFIADEIGMKYIVCHSPDTPHVKRWLKHQQVCKWTPPDPSEMEDHEMKIPLIKGR</sequence>
<reference evidence="2" key="1">
    <citation type="submission" date="2023-03" db="EMBL/GenBank/DDBJ databases">
        <title>Edaphobacter sp.</title>
        <authorList>
            <person name="Huber K.J."/>
            <person name="Papendorf J."/>
            <person name="Pilke C."/>
            <person name="Bunk B."/>
            <person name="Sproeer C."/>
            <person name="Pester M."/>
        </authorList>
    </citation>
    <scope>NUCLEOTIDE SEQUENCE</scope>
    <source>
        <strain evidence="2">DSM 109920</strain>
    </source>
</reference>
<dbReference type="AlphaFoldDB" id="A0AAU7D493"/>
<evidence type="ECO:0000256" key="1">
    <source>
        <dbReference type="SAM" id="MobiDB-lite"/>
    </source>
</evidence>
<name>A0AAU7D493_9BACT</name>
<organism evidence="2">
    <name type="scientific">Edaphobacter paludis</name>
    <dbReference type="NCBI Taxonomy" id="3035702"/>
    <lineage>
        <taxon>Bacteria</taxon>
        <taxon>Pseudomonadati</taxon>
        <taxon>Acidobacteriota</taxon>
        <taxon>Terriglobia</taxon>
        <taxon>Terriglobales</taxon>
        <taxon>Acidobacteriaceae</taxon>
        <taxon>Edaphobacter</taxon>
    </lineage>
</organism>
<evidence type="ECO:0000313" key="2">
    <source>
        <dbReference type="EMBL" id="XBH12355.1"/>
    </source>
</evidence>
<protein>
    <submittedName>
        <fullName evidence="2">Uncharacterized protein</fullName>
    </submittedName>
</protein>
<accession>A0AAU7D493</accession>